<keyword evidence="2" id="KW-1185">Reference proteome</keyword>
<organism evidence="1 2">
    <name type="scientific">Vitreoscilla massiliensis</name>
    <dbReference type="NCBI Taxonomy" id="1689272"/>
    <lineage>
        <taxon>Bacteria</taxon>
        <taxon>Pseudomonadati</taxon>
        <taxon>Pseudomonadota</taxon>
        <taxon>Betaproteobacteria</taxon>
        <taxon>Neisseriales</taxon>
        <taxon>Neisseriaceae</taxon>
        <taxon>Vitreoscilla</taxon>
    </lineage>
</organism>
<evidence type="ECO:0000313" key="1">
    <source>
        <dbReference type="EMBL" id="UOO89870.1"/>
    </source>
</evidence>
<sequence>MYTHTPLPHRSVSTAQVDMELMFLSEHSQEHCLNLIMQLDADSRGPYLQQFVHQHAQLNVSAERRYHSVMEWLMAA</sequence>
<dbReference type="EMBL" id="CP091511">
    <property type="protein sequence ID" value="UOO89870.1"/>
    <property type="molecule type" value="Genomic_DNA"/>
</dbReference>
<reference evidence="1 2" key="1">
    <citation type="journal article" date="2022" name="Res Sq">
        <title>Evolution of multicellular longitudinally dividing oral cavity symbionts (Neisseriaceae).</title>
        <authorList>
            <person name="Nyongesa S."/>
            <person name="Weber P."/>
            <person name="Bernet E."/>
            <person name="Pullido F."/>
            <person name="Nieckarz M."/>
            <person name="Delaby M."/>
            <person name="Nieves C."/>
            <person name="Viehboeck T."/>
            <person name="Krause N."/>
            <person name="Rivera-Millot A."/>
            <person name="Nakamura A."/>
            <person name="Vischer N."/>
            <person name="VanNieuwenhze M."/>
            <person name="Brun Y."/>
            <person name="Cava F."/>
            <person name="Bulgheresi S."/>
            <person name="Veyrier F."/>
        </authorList>
    </citation>
    <scope>NUCLEOTIDE SEQUENCE [LARGE SCALE GENOMIC DNA]</scope>
    <source>
        <strain evidence="1 2">SN4</strain>
    </source>
</reference>
<proteinExistence type="predicted"/>
<name>A0ABY4E3A7_9NEIS</name>
<gene>
    <name evidence="1" type="ORF">LVJ82_02460</name>
</gene>
<evidence type="ECO:0000313" key="2">
    <source>
        <dbReference type="Proteomes" id="UP000832011"/>
    </source>
</evidence>
<dbReference type="RefSeq" id="WP_147645398.1">
    <property type="nucleotide sequence ID" value="NZ_CABKVG010000008.1"/>
</dbReference>
<accession>A0ABY4E3A7</accession>
<dbReference type="Proteomes" id="UP000832011">
    <property type="component" value="Chromosome"/>
</dbReference>
<protein>
    <submittedName>
        <fullName evidence="1">Uncharacterized protein</fullName>
    </submittedName>
</protein>